<dbReference type="InterPro" id="IPR017937">
    <property type="entry name" value="Thioredoxin_CS"/>
</dbReference>
<proteinExistence type="predicted"/>
<dbReference type="PROSITE" id="PS00194">
    <property type="entry name" value="THIOREDOXIN_1"/>
    <property type="match status" value="1"/>
</dbReference>
<keyword evidence="9" id="KW-1185">Reference proteome</keyword>
<accession>A0ABW0YKJ7</accession>
<dbReference type="PANTHER" id="PTHR42852">
    <property type="entry name" value="THIOL:DISULFIDE INTERCHANGE PROTEIN DSBE"/>
    <property type="match status" value="1"/>
</dbReference>
<evidence type="ECO:0000256" key="3">
    <source>
        <dbReference type="ARBA" id="ARBA00022968"/>
    </source>
</evidence>
<feature type="domain" description="Thioredoxin" evidence="7">
    <location>
        <begin position="36"/>
        <end position="174"/>
    </location>
</feature>
<keyword evidence="6" id="KW-0472">Membrane</keyword>
<reference evidence="9" key="1">
    <citation type="journal article" date="2019" name="Int. J. Syst. Evol. Microbiol.">
        <title>The Global Catalogue of Microorganisms (GCM) 10K type strain sequencing project: providing services to taxonomists for standard genome sequencing and annotation.</title>
        <authorList>
            <consortium name="The Broad Institute Genomics Platform"/>
            <consortium name="The Broad Institute Genome Sequencing Center for Infectious Disease"/>
            <person name="Wu L."/>
            <person name="Ma J."/>
        </authorList>
    </citation>
    <scope>NUCLEOTIDE SEQUENCE [LARGE SCALE GENOMIC DNA]</scope>
    <source>
        <strain evidence="9">CECT 7184</strain>
    </source>
</reference>
<gene>
    <name evidence="8" type="primary">resA</name>
    <name evidence="8" type="ORF">ACFPU1_03835</name>
</gene>
<feature type="transmembrane region" description="Helical" evidence="6">
    <location>
        <begin position="12"/>
        <end position="29"/>
    </location>
</feature>
<sequence>MCEEKAKTRSTVLGVIALALGYTFYSNFFNDQETQVQVGDEAPNFVLEDLEGKRVELEEYKGQGVFLNFWGTFCPPCEREMPYMENQYQIYQEQDVEILAVNVGETDLAVSRFVDRHELTFPIPMDKGSDVVDRYGVRPLPTTFLIDSEGIVTKVITGGMTEEHISDYMESITP</sequence>
<dbReference type="InterPro" id="IPR013766">
    <property type="entry name" value="Thioredoxin_domain"/>
</dbReference>
<comment type="subcellular location">
    <subcellularLocation>
        <location evidence="1">Cell envelope</location>
    </subcellularLocation>
</comment>
<dbReference type="RefSeq" id="WP_385938806.1">
    <property type="nucleotide sequence ID" value="NZ_JBHSOZ010000003.1"/>
</dbReference>
<name>A0ABW0YKJ7_9BACI</name>
<dbReference type="Pfam" id="PF00578">
    <property type="entry name" value="AhpC-TSA"/>
    <property type="match status" value="1"/>
</dbReference>
<dbReference type="Gene3D" id="3.40.30.10">
    <property type="entry name" value="Glutaredoxin"/>
    <property type="match status" value="1"/>
</dbReference>
<dbReference type="EMBL" id="JBHSOZ010000003">
    <property type="protein sequence ID" value="MFC5711902.1"/>
    <property type="molecule type" value="Genomic_DNA"/>
</dbReference>
<keyword evidence="6" id="KW-0812">Transmembrane</keyword>
<dbReference type="InterPro" id="IPR036249">
    <property type="entry name" value="Thioredoxin-like_sf"/>
</dbReference>
<evidence type="ECO:0000256" key="1">
    <source>
        <dbReference type="ARBA" id="ARBA00004196"/>
    </source>
</evidence>
<organism evidence="8 9">
    <name type="scientific">Thalassorhabdus alkalitolerans</name>
    <dbReference type="NCBI Taxonomy" id="2282697"/>
    <lineage>
        <taxon>Bacteria</taxon>
        <taxon>Bacillati</taxon>
        <taxon>Bacillota</taxon>
        <taxon>Bacilli</taxon>
        <taxon>Bacillales</taxon>
        <taxon>Bacillaceae</taxon>
        <taxon>Thalassorhabdus</taxon>
    </lineage>
</organism>
<protein>
    <submittedName>
        <fullName evidence="8">Thiol-disulfide oxidoreductase ResA</fullName>
    </submittedName>
</protein>
<dbReference type="InterPro" id="IPR050553">
    <property type="entry name" value="Thioredoxin_ResA/DsbE_sf"/>
</dbReference>
<keyword evidence="4" id="KW-1015">Disulfide bond</keyword>
<keyword evidence="2" id="KW-0201">Cytochrome c-type biogenesis</keyword>
<evidence type="ECO:0000259" key="7">
    <source>
        <dbReference type="PROSITE" id="PS51352"/>
    </source>
</evidence>
<evidence type="ECO:0000256" key="2">
    <source>
        <dbReference type="ARBA" id="ARBA00022748"/>
    </source>
</evidence>
<comment type="caution">
    <text evidence="8">The sequence shown here is derived from an EMBL/GenBank/DDBJ whole genome shotgun (WGS) entry which is preliminary data.</text>
</comment>
<keyword evidence="5" id="KW-0676">Redox-active center</keyword>
<evidence type="ECO:0000313" key="9">
    <source>
        <dbReference type="Proteomes" id="UP001596142"/>
    </source>
</evidence>
<keyword evidence="6" id="KW-1133">Transmembrane helix</keyword>
<dbReference type="PROSITE" id="PS51352">
    <property type="entry name" value="THIOREDOXIN_2"/>
    <property type="match status" value="1"/>
</dbReference>
<evidence type="ECO:0000256" key="6">
    <source>
        <dbReference type="SAM" id="Phobius"/>
    </source>
</evidence>
<evidence type="ECO:0000313" key="8">
    <source>
        <dbReference type="EMBL" id="MFC5711902.1"/>
    </source>
</evidence>
<evidence type="ECO:0000256" key="5">
    <source>
        <dbReference type="ARBA" id="ARBA00023284"/>
    </source>
</evidence>
<keyword evidence="3" id="KW-0735">Signal-anchor</keyword>
<dbReference type="CDD" id="cd02966">
    <property type="entry name" value="TlpA_like_family"/>
    <property type="match status" value="1"/>
</dbReference>
<evidence type="ECO:0000256" key="4">
    <source>
        <dbReference type="ARBA" id="ARBA00023157"/>
    </source>
</evidence>
<dbReference type="SUPFAM" id="SSF52833">
    <property type="entry name" value="Thioredoxin-like"/>
    <property type="match status" value="1"/>
</dbReference>
<dbReference type="PANTHER" id="PTHR42852:SF6">
    <property type="entry name" value="THIOL:DISULFIDE INTERCHANGE PROTEIN DSBE"/>
    <property type="match status" value="1"/>
</dbReference>
<dbReference type="InterPro" id="IPR000866">
    <property type="entry name" value="AhpC/TSA"/>
</dbReference>
<dbReference type="Proteomes" id="UP001596142">
    <property type="component" value="Unassembled WGS sequence"/>
</dbReference>
<dbReference type="NCBIfam" id="NF002854">
    <property type="entry name" value="PRK03147.1"/>
    <property type="match status" value="1"/>
</dbReference>